<gene>
    <name evidence="1" type="ORF">MKW98_023521</name>
</gene>
<organism evidence="1 2">
    <name type="scientific">Papaver atlanticum</name>
    <dbReference type="NCBI Taxonomy" id="357466"/>
    <lineage>
        <taxon>Eukaryota</taxon>
        <taxon>Viridiplantae</taxon>
        <taxon>Streptophyta</taxon>
        <taxon>Embryophyta</taxon>
        <taxon>Tracheophyta</taxon>
        <taxon>Spermatophyta</taxon>
        <taxon>Magnoliopsida</taxon>
        <taxon>Ranunculales</taxon>
        <taxon>Papaveraceae</taxon>
        <taxon>Papaveroideae</taxon>
        <taxon>Papaver</taxon>
    </lineage>
</organism>
<sequence length="89" mass="10224">MAIAEGYFVRLRMHHKRAAKWVPWITGTGFPVEKGAAREGYYTRWPVPNPQISFFFSGKENAQTFIVLDIVFEVQLFPTLLRNHLAGSI</sequence>
<name>A0AAD4XKT9_9MAGN</name>
<proteinExistence type="predicted"/>
<dbReference type="AlphaFoldDB" id="A0AAD4XKT9"/>
<dbReference type="Proteomes" id="UP001202328">
    <property type="component" value="Unassembled WGS sequence"/>
</dbReference>
<comment type="caution">
    <text evidence="1">The sequence shown here is derived from an EMBL/GenBank/DDBJ whole genome shotgun (WGS) entry which is preliminary data.</text>
</comment>
<protein>
    <submittedName>
        <fullName evidence="1">Uncharacterized protein</fullName>
    </submittedName>
</protein>
<keyword evidence="2" id="KW-1185">Reference proteome</keyword>
<evidence type="ECO:0000313" key="1">
    <source>
        <dbReference type="EMBL" id="KAI3927920.1"/>
    </source>
</evidence>
<accession>A0AAD4XKT9</accession>
<dbReference type="EMBL" id="JAJJMB010007708">
    <property type="protein sequence ID" value="KAI3927920.1"/>
    <property type="molecule type" value="Genomic_DNA"/>
</dbReference>
<evidence type="ECO:0000313" key="2">
    <source>
        <dbReference type="Proteomes" id="UP001202328"/>
    </source>
</evidence>
<reference evidence="1" key="1">
    <citation type="submission" date="2022-04" db="EMBL/GenBank/DDBJ databases">
        <title>A functionally conserved STORR gene fusion in Papaver species that diverged 16.8 million years ago.</title>
        <authorList>
            <person name="Catania T."/>
        </authorList>
    </citation>
    <scope>NUCLEOTIDE SEQUENCE</scope>
    <source>
        <strain evidence="1">S-188037</strain>
    </source>
</reference>